<comment type="subcellular location">
    <subcellularLocation>
        <location evidence="1">Membrane</location>
        <topology evidence="1">Multi-pass membrane protein</topology>
    </subcellularLocation>
</comment>
<evidence type="ECO:0000313" key="7">
    <source>
        <dbReference type="EMBL" id="PSC74139.1"/>
    </source>
</evidence>
<feature type="region of interest" description="Disordered" evidence="5">
    <location>
        <begin position="1"/>
        <end position="32"/>
    </location>
</feature>
<gene>
    <name evidence="7" type="ORF">C2E20_2720</name>
</gene>
<keyword evidence="4 6" id="KW-0472">Membrane</keyword>
<reference evidence="7 8" key="1">
    <citation type="journal article" date="2018" name="Plant J.">
        <title>Genome sequences of Chlorella sorokiniana UTEX 1602 and Micractinium conductrix SAG 241.80: implications to maltose excretion by a green alga.</title>
        <authorList>
            <person name="Arriola M.B."/>
            <person name="Velmurugan N."/>
            <person name="Zhang Y."/>
            <person name="Plunkett M.H."/>
            <person name="Hondzo H."/>
            <person name="Barney B.M."/>
        </authorList>
    </citation>
    <scope>NUCLEOTIDE SEQUENCE [LARGE SCALE GENOMIC DNA]</scope>
    <source>
        <strain evidence="7 8">SAG 241.80</strain>
    </source>
</reference>
<dbReference type="GO" id="GO:0016020">
    <property type="term" value="C:membrane"/>
    <property type="evidence" value="ECO:0007669"/>
    <property type="project" value="UniProtKB-SubCell"/>
</dbReference>
<feature type="transmembrane region" description="Helical" evidence="6">
    <location>
        <begin position="158"/>
        <end position="178"/>
    </location>
</feature>
<evidence type="ECO:0000313" key="8">
    <source>
        <dbReference type="Proteomes" id="UP000239649"/>
    </source>
</evidence>
<keyword evidence="3 6" id="KW-1133">Transmembrane helix</keyword>
<feature type="transmembrane region" description="Helical" evidence="6">
    <location>
        <begin position="76"/>
        <end position="96"/>
    </location>
</feature>
<dbReference type="Proteomes" id="UP000239649">
    <property type="component" value="Unassembled WGS sequence"/>
</dbReference>
<keyword evidence="8" id="KW-1185">Reference proteome</keyword>
<evidence type="ECO:0000256" key="5">
    <source>
        <dbReference type="SAM" id="MobiDB-lite"/>
    </source>
</evidence>
<feature type="transmembrane region" description="Helical" evidence="6">
    <location>
        <begin position="136"/>
        <end position="152"/>
    </location>
</feature>
<proteinExistence type="predicted"/>
<dbReference type="Pfam" id="PF03006">
    <property type="entry name" value="HlyIII"/>
    <property type="match status" value="1"/>
</dbReference>
<dbReference type="AlphaFoldDB" id="A0A2P6VJ75"/>
<keyword evidence="7" id="KW-0675">Receptor</keyword>
<name>A0A2P6VJ75_9CHLO</name>
<sequence>MALTRSAIKRHKQGDGADAYHRHQHPHASVSHWRDLHDPATGRLKACRPPGAPAGTFPHTPWWHCVCHDPYERINFWSHAVPGVALLALATLATGGRVPGGGALAAFCCCAAATHLCSALTHIWPDSHSLEKADHLGIVLTIVGTPITALMAQEHGHVPTGMVWVTIALVIAACLPPVPRVTGFVGGGAAAVLLYWRQLACVAIGVELALYLAGAIAFLRNGGHDRWTGLTDHHFLHYNVTLAASLHVWHLMGNAAAAEVVVAAAAGEL</sequence>
<evidence type="ECO:0000256" key="3">
    <source>
        <dbReference type="ARBA" id="ARBA00022989"/>
    </source>
</evidence>
<protein>
    <submittedName>
        <fullName evidence="7">Adiponectin receptor 1b</fullName>
    </submittedName>
</protein>
<evidence type="ECO:0000256" key="4">
    <source>
        <dbReference type="ARBA" id="ARBA00023136"/>
    </source>
</evidence>
<evidence type="ECO:0000256" key="1">
    <source>
        <dbReference type="ARBA" id="ARBA00004141"/>
    </source>
</evidence>
<evidence type="ECO:0000256" key="6">
    <source>
        <dbReference type="SAM" id="Phobius"/>
    </source>
</evidence>
<dbReference type="OrthoDB" id="530204at2759"/>
<dbReference type="GO" id="GO:0009744">
    <property type="term" value="P:response to sucrose"/>
    <property type="evidence" value="ECO:0007669"/>
    <property type="project" value="UniProtKB-ARBA"/>
</dbReference>
<dbReference type="STRING" id="554055.A0A2P6VJ75"/>
<keyword evidence="2 6" id="KW-0812">Transmembrane</keyword>
<dbReference type="InterPro" id="IPR004254">
    <property type="entry name" value="AdipoR/HlyIII-related"/>
</dbReference>
<comment type="caution">
    <text evidence="7">The sequence shown here is derived from an EMBL/GenBank/DDBJ whole genome shotgun (WGS) entry which is preliminary data.</text>
</comment>
<feature type="transmembrane region" description="Helical" evidence="6">
    <location>
        <begin position="102"/>
        <end position="124"/>
    </location>
</feature>
<dbReference type="EMBL" id="LHPF02000005">
    <property type="protein sequence ID" value="PSC74139.1"/>
    <property type="molecule type" value="Genomic_DNA"/>
</dbReference>
<evidence type="ECO:0000256" key="2">
    <source>
        <dbReference type="ARBA" id="ARBA00022692"/>
    </source>
</evidence>
<accession>A0A2P6VJ75</accession>
<organism evidence="7 8">
    <name type="scientific">Micractinium conductrix</name>
    <dbReference type="NCBI Taxonomy" id="554055"/>
    <lineage>
        <taxon>Eukaryota</taxon>
        <taxon>Viridiplantae</taxon>
        <taxon>Chlorophyta</taxon>
        <taxon>core chlorophytes</taxon>
        <taxon>Trebouxiophyceae</taxon>
        <taxon>Chlorellales</taxon>
        <taxon>Chlorellaceae</taxon>
        <taxon>Chlorella clade</taxon>
        <taxon>Micractinium</taxon>
    </lineage>
</organism>
<feature type="transmembrane region" description="Helical" evidence="6">
    <location>
        <begin position="199"/>
        <end position="219"/>
    </location>
</feature>